<comment type="caution">
    <text evidence="2">The sequence shown here is derived from an EMBL/GenBank/DDBJ whole genome shotgun (WGS) entry which is preliminary data.</text>
</comment>
<keyword evidence="1" id="KW-1133">Transmembrane helix</keyword>
<keyword evidence="2" id="KW-0813">Transport</keyword>
<protein>
    <submittedName>
        <fullName evidence="2">Potassium channel</fullName>
    </submittedName>
</protein>
<gene>
    <name evidence="2" type="ORF">SDC9_91756</name>
</gene>
<accession>A0A644ZYQ2</accession>
<dbReference type="GO" id="GO:0034220">
    <property type="term" value="P:monoatomic ion transmembrane transport"/>
    <property type="evidence" value="ECO:0007669"/>
    <property type="project" value="UniProtKB-KW"/>
</dbReference>
<keyword evidence="2" id="KW-0407">Ion channel</keyword>
<name>A0A644ZYQ2_9ZZZZ</name>
<proteinExistence type="predicted"/>
<sequence length="87" mass="9739">MAAIAYNVLQKLIINTEQGSSMLKQAIGNDTKGKISMLAYMIAAGLAIIQPWIAQALYVILALLWLIPDRRIERMLYSTEKDGKSRE</sequence>
<dbReference type="AlphaFoldDB" id="A0A644ZYQ2"/>
<keyword evidence="2" id="KW-0406">Ion transport</keyword>
<reference evidence="2" key="1">
    <citation type="submission" date="2019-08" db="EMBL/GenBank/DDBJ databases">
        <authorList>
            <person name="Kucharzyk K."/>
            <person name="Murdoch R.W."/>
            <person name="Higgins S."/>
            <person name="Loffler F."/>
        </authorList>
    </citation>
    <scope>NUCLEOTIDE SEQUENCE</scope>
</reference>
<keyword evidence="1" id="KW-0812">Transmembrane</keyword>
<dbReference type="EMBL" id="VSSQ01010731">
    <property type="protein sequence ID" value="MPM45071.1"/>
    <property type="molecule type" value="Genomic_DNA"/>
</dbReference>
<keyword evidence="1" id="KW-0472">Membrane</keyword>
<organism evidence="2">
    <name type="scientific">bioreactor metagenome</name>
    <dbReference type="NCBI Taxonomy" id="1076179"/>
    <lineage>
        <taxon>unclassified sequences</taxon>
        <taxon>metagenomes</taxon>
        <taxon>ecological metagenomes</taxon>
    </lineage>
</organism>
<evidence type="ECO:0000313" key="2">
    <source>
        <dbReference type="EMBL" id="MPM45071.1"/>
    </source>
</evidence>
<feature type="transmembrane region" description="Helical" evidence="1">
    <location>
        <begin position="38"/>
        <end position="67"/>
    </location>
</feature>
<evidence type="ECO:0000256" key="1">
    <source>
        <dbReference type="SAM" id="Phobius"/>
    </source>
</evidence>